<name>A0A6A5JZ45_9PLEO</name>
<protein>
    <submittedName>
        <fullName evidence="1">Uncharacterized protein</fullName>
    </submittedName>
</protein>
<dbReference type="Proteomes" id="UP000800040">
    <property type="component" value="Unassembled WGS sequence"/>
</dbReference>
<evidence type="ECO:0000313" key="2">
    <source>
        <dbReference type="Proteomes" id="UP000800040"/>
    </source>
</evidence>
<sequence>MSATPSSCIPTSFPSATTLASTLPICAFNSPTLVPGLSQCCDDGAEVQVYNNCTQYCARDDKDTEAWSECVKGLLPDDTRSETDFICYVDDEDEENDEDEDPYASFTLETGKFLCENGGIRESSLTGS</sequence>
<evidence type="ECO:0000313" key="1">
    <source>
        <dbReference type="EMBL" id="KAF1829729.1"/>
    </source>
</evidence>
<dbReference type="EMBL" id="ML975427">
    <property type="protein sequence ID" value="KAF1829729.1"/>
    <property type="molecule type" value="Genomic_DNA"/>
</dbReference>
<dbReference type="AlphaFoldDB" id="A0A6A5JZ45"/>
<organism evidence="1 2">
    <name type="scientific">Decorospora gaudefroyi</name>
    <dbReference type="NCBI Taxonomy" id="184978"/>
    <lineage>
        <taxon>Eukaryota</taxon>
        <taxon>Fungi</taxon>
        <taxon>Dikarya</taxon>
        <taxon>Ascomycota</taxon>
        <taxon>Pezizomycotina</taxon>
        <taxon>Dothideomycetes</taxon>
        <taxon>Pleosporomycetidae</taxon>
        <taxon>Pleosporales</taxon>
        <taxon>Pleosporineae</taxon>
        <taxon>Pleosporaceae</taxon>
        <taxon>Decorospora</taxon>
    </lineage>
</organism>
<gene>
    <name evidence="1" type="ORF">BDW02DRAFT_583435</name>
</gene>
<accession>A0A6A5JZ45</accession>
<proteinExistence type="predicted"/>
<reference evidence="1" key="1">
    <citation type="submission" date="2020-01" db="EMBL/GenBank/DDBJ databases">
        <authorList>
            <consortium name="DOE Joint Genome Institute"/>
            <person name="Haridas S."/>
            <person name="Albert R."/>
            <person name="Binder M."/>
            <person name="Bloem J."/>
            <person name="Labutti K."/>
            <person name="Salamov A."/>
            <person name="Andreopoulos B."/>
            <person name="Baker S.E."/>
            <person name="Barry K."/>
            <person name="Bills G."/>
            <person name="Bluhm B.H."/>
            <person name="Cannon C."/>
            <person name="Castanera R."/>
            <person name="Culley D.E."/>
            <person name="Daum C."/>
            <person name="Ezra D."/>
            <person name="Gonzalez J.B."/>
            <person name="Henrissat B."/>
            <person name="Kuo A."/>
            <person name="Liang C."/>
            <person name="Lipzen A."/>
            <person name="Lutzoni F."/>
            <person name="Magnuson J."/>
            <person name="Mondo S."/>
            <person name="Nolan M."/>
            <person name="Ohm R."/>
            <person name="Pangilinan J."/>
            <person name="Park H.-J."/>
            <person name="Ramirez L."/>
            <person name="Alfaro M."/>
            <person name="Sun H."/>
            <person name="Tritt A."/>
            <person name="Yoshinaga Y."/>
            <person name="Zwiers L.-H."/>
            <person name="Turgeon B.G."/>
            <person name="Goodwin S.B."/>
            <person name="Spatafora J.W."/>
            <person name="Crous P.W."/>
            <person name="Grigoriev I.V."/>
        </authorList>
    </citation>
    <scope>NUCLEOTIDE SEQUENCE</scope>
    <source>
        <strain evidence="1">P77</strain>
    </source>
</reference>
<dbReference type="OrthoDB" id="3693617at2759"/>
<keyword evidence="2" id="KW-1185">Reference proteome</keyword>